<accession>A0A9E6ZWI6</accession>
<reference evidence="5" key="1">
    <citation type="submission" date="2022-03" db="EMBL/GenBank/DDBJ databases">
        <title>Description of Abyssus ytuae gen. nov., sp. nov., a novel member of the family Flavobacteriaceae isolated from the sediment of Mariana Trench.</title>
        <authorList>
            <person name="Zhang J."/>
            <person name="Xu X."/>
        </authorList>
    </citation>
    <scope>NUCLEOTIDE SEQUENCE</scope>
    <source>
        <strain evidence="5">MT3330</strain>
    </source>
</reference>
<dbReference type="RefSeq" id="WP_255845680.1">
    <property type="nucleotide sequence ID" value="NZ_CP094358.1"/>
</dbReference>
<name>A0A9E6ZWI6_9FLAO</name>
<feature type="domain" description="Glycoside hydrolase family 2 catalytic" evidence="4">
    <location>
        <begin position="214"/>
        <end position="454"/>
    </location>
</feature>
<dbReference type="Gene3D" id="3.20.20.80">
    <property type="entry name" value="Glycosidases"/>
    <property type="match status" value="1"/>
</dbReference>
<evidence type="ECO:0000313" key="5">
    <source>
        <dbReference type="EMBL" id="UOB19063.1"/>
    </source>
</evidence>
<dbReference type="InterPro" id="IPR045053">
    <property type="entry name" value="MAN-like"/>
</dbReference>
<dbReference type="InterPro" id="IPR017853">
    <property type="entry name" value="GH"/>
</dbReference>
<evidence type="ECO:0000256" key="2">
    <source>
        <dbReference type="ARBA" id="ARBA00023295"/>
    </source>
</evidence>
<gene>
    <name evidence="5" type="ORF">MQE35_07135</name>
</gene>
<dbReference type="KEGG" id="fbm:MQE35_07135"/>
<keyword evidence="1" id="KW-0378">Hydrolase</keyword>
<dbReference type="PROSITE" id="PS00659">
    <property type="entry name" value="GLYCOSYL_HYDROL_F5"/>
    <property type="match status" value="1"/>
</dbReference>
<evidence type="ECO:0000313" key="6">
    <source>
        <dbReference type="Proteomes" id="UP000831290"/>
    </source>
</evidence>
<keyword evidence="3" id="KW-0812">Transmembrane</keyword>
<dbReference type="SUPFAM" id="SSF51445">
    <property type="entry name" value="(Trans)glycosidases"/>
    <property type="match status" value="1"/>
</dbReference>
<organism evidence="5 6">
    <name type="scientific">Abyssalbus ytuae</name>
    <dbReference type="NCBI Taxonomy" id="2926907"/>
    <lineage>
        <taxon>Bacteria</taxon>
        <taxon>Pseudomonadati</taxon>
        <taxon>Bacteroidota</taxon>
        <taxon>Flavobacteriia</taxon>
        <taxon>Flavobacteriales</taxon>
        <taxon>Flavobacteriaceae</taxon>
        <taxon>Abyssalbus</taxon>
    </lineage>
</organism>
<proteinExistence type="predicted"/>
<dbReference type="PANTHER" id="PTHR31451">
    <property type="match status" value="1"/>
</dbReference>
<keyword evidence="3" id="KW-0472">Membrane</keyword>
<dbReference type="GO" id="GO:0004553">
    <property type="term" value="F:hydrolase activity, hydrolyzing O-glycosyl compounds"/>
    <property type="evidence" value="ECO:0007669"/>
    <property type="project" value="InterPro"/>
</dbReference>
<sequence>MHQKININIYRALLLLSFILLNILIVYGISSVLSYLNTGADRSAMLHLPSEGSNIYLPEVLWGSLENPGREIEKETLKKLEKDYLNAWYVKNIAYQNNNLYGIKDYYTDSAQTNIKKTVEFNKKNNIFLESTTLRHHPILNFYSADGQLAEFTDENVEEYHKLYKNNQVIFETTQTSTYKVLMLLEDGFWRIRHMVKQEPTAKTDSVQAIPYARVKNNSIFINDEEYNIKGINYYPQETPWNTFGNNFNIQVLEKDFELIRSAGLNTIRIFIQYDDFGKANVAQNKLQKLKKVLDIAEKNSLKVIVTLFDFYGDYSINNWTLTHRHAKKIVSEFKDHKAILAWDIKNEPDLDFENRGKQNVLKWLEFIIKEVKRQDSNHLVTIGWSSTKAALYLKEKVDYVSFHYYLNDFEEDYSSLKNQVPNKPLVLEEFGISSYKGIWSPFGKSKKQQAEYHQTMQAIFKKRNIAYLSWTLYDFENIPPSVVGNLPWRKNKQKHFGFIDKNGNKKPSFLYISGQ</sequence>
<evidence type="ECO:0000259" key="4">
    <source>
        <dbReference type="Pfam" id="PF02836"/>
    </source>
</evidence>
<dbReference type="InterPro" id="IPR018087">
    <property type="entry name" value="Glyco_hydro_5_CS"/>
</dbReference>
<keyword evidence="6" id="KW-1185">Reference proteome</keyword>
<keyword evidence="2" id="KW-0326">Glycosidase</keyword>
<dbReference type="EMBL" id="CP094358">
    <property type="protein sequence ID" value="UOB19063.1"/>
    <property type="molecule type" value="Genomic_DNA"/>
</dbReference>
<dbReference type="Proteomes" id="UP000831290">
    <property type="component" value="Chromosome"/>
</dbReference>
<dbReference type="Pfam" id="PF02836">
    <property type="entry name" value="Glyco_hydro_2_C"/>
    <property type="match status" value="1"/>
</dbReference>
<dbReference type="InterPro" id="IPR006103">
    <property type="entry name" value="Glyco_hydro_2_cat"/>
</dbReference>
<dbReference type="GO" id="GO:0005975">
    <property type="term" value="P:carbohydrate metabolic process"/>
    <property type="evidence" value="ECO:0007669"/>
    <property type="project" value="InterPro"/>
</dbReference>
<feature type="transmembrane region" description="Helical" evidence="3">
    <location>
        <begin position="12"/>
        <end position="36"/>
    </location>
</feature>
<dbReference type="AlphaFoldDB" id="A0A9E6ZWI6"/>
<keyword evidence="3" id="KW-1133">Transmembrane helix</keyword>
<protein>
    <submittedName>
        <fullName evidence="5">Cellulase family glycosylhydrolase</fullName>
    </submittedName>
</protein>
<evidence type="ECO:0000256" key="1">
    <source>
        <dbReference type="ARBA" id="ARBA00022801"/>
    </source>
</evidence>
<evidence type="ECO:0000256" key="3">
    <source>
        <dbReference type="SAM" id="Phobius"/>
    </source>
</evidence>